<evidence type="ECO:0000313" key="2">
    <source>
        <dbReference type="Proteomes" id="UP000254802"/>
    </source>
</evidence>
<dbReference type="EC" id="3.4.21.-" evidence="1"/>
<keyword evidence="1" id="KW-0378">Hydrolase</keyword>
<gene>
    <name evidence="1" type="primary">sppA_2</name>
    <name evidence="1" type="ORF">NCTC10638_01647</name>
</gene>
<organism evidence="1 2">
    <name type="scientific">Mannheimia haemolytica</name>
    <name type="common">Pasteurella haemolytica</name>
    <dbReference type="NCBI Taxonomy" id="75985"/>
    <lineage>
        <taxon>Bacteria</taxon>
        <taxon>Pseudomonadati</taxon>
        <taxon>Pseudomonadota</taxon>
        <taxon>Gammaproteobacteria</taxon>
        <taxon>Pasteurellales</taxon>
        <taxon>Pasteurellaceae</taxon>
        <taxon>Mannheimia</taxon>
    </lineage>
</organism>
<reference evidence="1 2" key="1">
    <citation type="submission" date="2018-06" db="EMBL/GenBank/DDBJ databases">
        <authorList>
            <consortium name="Pathogen Informatics"/>
            <person name="Doyle S."/>
        </authorList>
    </citation>
    <scope>NUCLEOTIDE SEQUENCE [LARGE SCALE GENOMIC DNA]</scope>
    <source>
        <strain evidence="1 2">NCTC10638</strain>
    </source>
</reference>
<sequence>MKNINKLKENDAQLALNQKWVSQLVSSQESRDKLIAQFGKNSEGSYNQIEFLDYMTELNDRFAEVNAPKIAVVNVEGRLLAVKVTK</sequence>
<keyword evidence="1" id="KW-0645">Protease</keyword>
<dbReference type="EMBL" id="UGPN01000002">
    <property type="protein sequence ID" value="STY60444.1"/>
    <property type="molecule type" value="Genomic_DNA"/>
</dbReference>
<name>A0A378MWF6_MANHA</name>
<dbReference type="GO" id="GO:0008233">
    <property type="term" value="F:peptidase activity"/>
    <property type="evidence" value="ECO:0007669"/>
    <property type="project" value="UniProtKB-KW"/>
</dbReference>
<evidence type="ECO:0000313" key="1">
    <source>
        <dbReference type="EMBL" id="STY60444.1"/>
    </source>
</evidence>
<dbReference type="GO" id="GO:0006508">
    <property type="term" value="P:proteolysis"/>
    <property type="evidence" value="ECO:0007669"/>
    <property type="project" value="UniProtKB-KW"/>
</dbReference>
<proteinExistence type="predicted"/>
<dbReference type="AlphaFoldDB" id="A0A378MWF6"/>
<accession>A0A378MWF6</accession>
<protein>
    <submittedName>
        <fullName evidence="1">Protease 4</fullName>
        <ecNumber evidence="1">3.4.21.-</ecNumber>
    </submittedName>
</protein>
<dbReference type="Proteomes" id="UP000254802">
    <property type="component" value="Unassembled WGS sequence"/>
</dbReference>